<dbReference type="PATRIC" id="fig|1134457.3.peg.3788"/>
<name>L7E1Z6_MICAE</name>
<evidence type="ECO:0000313" key="1">
    <source>
        <dbReference type="EMBL" id="ELP53465.1"/>
    </source>
</evidence>
<comment type="caution">
    <text evidence="1">The sequence shown here is derived from an EMBL/GenBank/DDBJ whole genome shotgun (WGS) entry which is preliminary data.</text>
</comment>
<evidence type="ECO:0000313" key="2">
    <source>
        <dbReference type="Proteomes" id="UP000010932"/>
    </source>
</evidence>
<sequence length="47" mass="5192">MEKSLDERWGLFGGRDGTEAAWFCERGEEAVGTVKSWTLFGKLLGGL</sequence>
<dbReference type="AlphaFoldDB" id="L7E1Z6"/>
<reference evidence="1 2" key="1">
    <citation type="journal article" date="2013" name="Genome Announc.">
        <title>Whole-Genome Sequence of Microcystis aeruginosa TAIHU98, a Nontoxic Bloom-Forming Strain Isolated from Taihu Lake, China.</title>
        <authorList>
            <person name="Yang C."/>
            <person name="Zhang W."/>
            <person name="Ren M."/>
            <person name="Song L."/>
            <person name="Li T."/>
            <person name="Zhao J."/>
        </authorList>
    </citation>
    <scope>NUCLEOTIDE SEQUENCE [LARGE SCALE GENOMIC DNA]</scope>
    <source>
        <strain evidence="1 2">TAIHU98</strain>
    </source>
</reference>
<accession>L7E1Z6</accession>
<proteinExistence type="predicted"/>
<protein>
    <submittedName>
        <fullName evidence="1">Uncharacterized protein</fullName>
    </submittedName>
</protein>
<dbReference type="EMBL" id="ANKQ01000002">
    <property type="protein sequence ID" value="ELP53465.1"/>
    <property type="molecule type" value="Genomic_DNA"/>
</dbReference>
<gene>
    <name evidence="1" type="ORF">O53_2270</name>
</gene>
<dbReference type="Proteomes" id="UP000010932">
    <property type="component" value="Unassembled WGS sequence"/>
</dbReference>
<organism evidence="1 2">
    <name type="scientific">Microcystis aeruginosa TAIHU98</name>
    <dbReference type="NCBI Taxonomy" id="1134457"/>
    <lineage>
        <taxon>Bacteria</taxon>
        <taxon>Bacillati</taxon>
        <taxon>Cyanobacteriota</taxon>
        <taxon>Cyanophyceae</taxon>
        <taxon>Oscillatoriophycideae</taxon>
        <taxon>Chroococcales</taxon>
        <taxon>Microcystaceae</taxon>
        <taxon>Microcystis</taxon>
    </lineage>
</organism>